<name>A0ABQ9HK01_9NEOP</name>
<dbReference type="PANTHER" id="PTHR45749:SF14">
    <property type="entry name" value="TTF-TYPE DOMAIN-CONTAINING PROTEIN"/>
    <property type="match status" value="1"/>
</dbReference>
<sequence length="1063" mass="121907">MLLFAAAAKMSMVSSLFLVACPVHDACFMPACPISIQTEGDSYTAGPLSYRPVRAEPRSKKYKETRILPGRSATDRSMPSHGLRSTRRLVYYRAAQLQTVQGDSYTAGPLSYRPVRAEPLSKKYKETSILPGRSATVRSVPSHCLRSTGRLVYYRALSYRPVRAEPLSKKYKETRILPGRSATDRSMPSHCLRSTRRLVYCRAAQLQTEVQGDSYTAGALSYRPVHAEPLFKKYKETRILPGRSATDRPVRAKPRSKKYKETRILPGRSATDRSVPSHCFKKYEETRILPGRSVTDRPVHAEPLSKEYEETRILPGRSVTDRSVPSHCLRSTGRLVYTAGPLSYRPVRAEPRSKKYRETRILPGRSAIDRSVPSHCLRSTRRLACPDVCRYQWILVTVGYTANDMANCAALDLQQVKDAVRNRGEEVYMVEKFGWPFPKEQRLKIRTLTFQESWFKEFKWLHVAEYCDGVSCYYYTRYLQVCPGETFNFKNGFKNWKEALEKFREHEKSDADSQALLRYLHLKNPIERQLSNVKMQQQKTASKCLMIIIRTLKYIVRQGLAIRGHTQDEGNFMELLKERSEDKPALKSWLKHEQGKPTFTHSDVQNKLWVFWKISSHEILWYLQSYVMAPETLQDINKRVFVLDGIIYDSLLQLGLPVTCLRGQAYDGAGNMKDCNKGAQTIITDNQPLAGYVHCMAHCCNLAMKKCCDASSVVKNTMDWANQLRIIFDCTKVKPKFTHISEETAGAPVENISKIKPLCPTRWLYRKIQIQEIVKKYDIILKTLYELPEDNYGENSGLLHCFSNGPTYLGFVMAKYVIDLLEKLNKLCLGRRKTLSGLIKSVESLLAGFVDQETSTSGILRQEYYKAIETAVMRLQENIIEQSSVQKIAMMEKVLIAGEITELLKLYPEVDRESFQVEIKLFLKTNSIFCLSDAVTSFKEMTPEVRHLLKNIVNVVKLLLVSSASTCEAEKSFTALRRLKSYLRGTLKQSRLNNVALCYVENKYLMKYTSGKWHISLFQDRSAARDKKVGKGCERHYMKHEGRRKGGEWEGKRRGIDMIKERT</sequence>
<evidence type="ECO:0000256" key="2">
    <source>
        <dbReference type="SAM" id="SignalP"/>
    </source>
</evidence>
<feature type="chain" id="PRO_5045278663" evidence="2">
    <location>
        <begin position="16"/>
        <end position="1063"/>
    </location>
</feature>
<reference evidence="3 4" key="1">
    <citation type="submission" date="2023-02" db="EMBL/GenBank/DDBJ databases">
        <title>LHISI_Scaffold_Assembly.</title>
        <authorList>
            <person name="Stuart O.P."/>
            <person name="Cleave R."/>
            <person name="Magrath M.J.L."/>
            <person name="Mikheyev A.S."/>
        </authorList>
    </citation>
    <scope>NUCLEOTIDE SEQUENCE [LARGE SCALE GENOMIC DNA]</scope>
    <source>
        <strain evidence="3">Daus_M_001</strain>
        <tissue evidence="3">Leg muscle</tissue>
    </source>
</reference>
<keyword evidence="4" id="KW-1185">Reference proteome</keyword>
<comment type="caution">
    <text evidence="3">The sequence shown here is derived from an EMBL/GenBank/DDBJ whole genome shotgun (WGS) entry which is preliminary data.</text>
</comment>
<evidence type="ECO:0000313" key="3">
    <source>
        <dbReference type="EMBL" id="KAJ8884686.1"/>
    </source>
</evidence>
<feature type="signal peptide" evidence="2">
    <location>
        <begin position="1"/>
        <end position="15"/>
    </location>
</feature>
<feature type="region of interest" description="Disordered" evidence="1">
    <location>
        <begin position="1044"/>
        <end position="1063"/>
    </location>
</feature>
<dbReference type="Proteomes" id="UP001159363">
    <property type="component" value="Chromosome 4"/>
</dbReference>
<proteinExistence type="predicted"/>
<protein>
    <submittedName>
        <fullName evidence="3">Uncharacterized protein</fullName>
    </submittedName>
</protein>
<evidence type="ECO:0000313" key="4">
    <source>
        <dbReference type="Proteomes" id="UP001159363"/>
    </source>
</evidence>
<evidence type="ECO:0000256" key="1">
    <source>
        <dbReference type="SAM" id="MobiDB-lite"/>
    </source>
</evidence>
<dbReference type="PANTHER" id="PTHR45749">
    <property type="match status" value="1"/>
</dbReference>
<accession>A0ABQ9HK01</accession>
<dbReference type="SUPFAM" id="SSF53098">
    <property type="entry name" value="Ribonuclease H-like"/>
    <property type="match status" value="1"/>
</dbReference>
<organism evidence="3 4">
    <name type="scientific">Dryococelus australis</name>
    <dbReference type="NCBI Taxonomy" id="614101"/>
    <lineage>
        <taxon>Eukaryota</taxon>
        <taxon>Metazoa</taxon>
        <taxon>Ecdysozoa</taxon>
        <taxon>Arthropoda</taxon>
        <taxon>Hexapoda</taxon>
        <taxon>Insecta</taxon>
        <taxon>Pterygota</taxon>
        <taxon>Neoptera</taxon>
        <taxon>Polyneoptera</taxon>
        <taxon>Phasmatodea</taxon>
        <taxon>Verophasmatodea</taxon>
        <taxon>Anareolatae</taxon>
        <taxon>Phasmatidae</taxon>
        <taxon>Eurycanthinae</taxon>
        <taxon>Dryococelus</taxon>
    </lineage>
</organism>
<keyword evidence="2" id="KW-0732">Signal</keyword>
<gene>
    <name evidence="3" type="ORF">PR048_016544</name>
</gene>
<dbReference type="EMBL" id="JARBHB010000005">
    <property type="protein sequence ID" value="KAJ8884686.1"/>
    <property type="molecule type" value="Genomic_DNA"/>
</dbReference>
<dbReference type="InterPro" id="IPR012337">
    <property type="entry name" value="RNaseH-like_sf"/>
</dbReference>